<dbReference type="EC" id="2.7.7.65" evidence="1"/>
<dbReference type="CDD" id="cd01949">
    <property type="entry name" value="GGDEF"/>
    <property type="match status" value="1"/>
</dbReference>
<dbReference type="NCBIfam" id="TIGR00254">
    <property type="entry name" value="GGDEF"/>
    <property type="match status" value="1"/>
</dbReference>
<organism evidence="4 5">
    <name type="scientific">Thalassotalea piscium</name>
    <dbReference type="NCBI Taxonomy" id="1230533"/>
    <lineage>
        <taxon>Bacteria</taxon>
        <taxon>Pseudomonadati</taxon>
        <taxon>Pseudomonadota</taxon>
        <taxon>Gammaproteobacteria</taxon>
        <taxon>Alteromonadales</taxon>
        <taxon>Colwelliaceae</taxon>
        <taxon>Thalassotalea</taxon>
    </lineage>
</organism>
<dbReference type="InterPro" id="IPR000160">
    <property type="entry name" value="GGDEF_dom"/>
</dbReference>
<evidence type="ECO:0000313" key="4">
    <source>
        <dbReference type="EMBL" id="MBB6542562.1"/>
    </source>
</evidence>
<evidence type="ECO:0000256" key="2">
    <source>
        <dbReference type="SAM" id="Coils"/>
    </source>
</evidence>
<dbReference type="InterPro" id="IPR043128">
    <property type="entry name" value="Rev_trsase/Diguanyl_cyclase"/>
</dbReference>
<sequence length="337" mass="37951">MKYHDSVKQAEQKLSLAIKQLQEWGLPATPINYAVSYEFINGQNTTLSALINQQLALDKPLDNFFMDEIYRQVILGAEQFRDEIITDIENIVDQVKQSCRKTTHHADTFINTVDKHSEQLCSQDEQQIKQALVDIGTASRQFKLQQEKLNQQLQDSKKQTLSLKNELQEIRKDIYLDPLTGLYNRKALNKHIAGWIKEDPNKSLAAIVINVDKLQQVTTDFGHIISDILLSKIANKVISYVGESGLPVRSGGNEFTVLLPEIECSVATEIAEKIRQGVERLRFVSSKTGSRLPKMTISLAVSTLDLNKNVHSVLNKTSALVAKMQKSSQYNQIAVTS</sequence>
<dbReference type="SUPFAM" id="SSF55073">
    <property type="entry name" value="Nucleotide cyclase"/>
    <property type="match status" value="1"/>
</dbReference>
<accession>A0A7X0NFM0</accession>
<feature type="domain" description="GGDEF" evidence="3">
    <location>
        <begin position="202"/>
        <end position="337"/>
    </location>
</feature>
<evidence type="ECO:0000256" key="1">
    <source>
        <dbReference type="ARBA" id="ARBA00012528"/>
    </source>
</evidence>
<dbReference type="InterPro" id="IPR050469">
    <property type="entry name" value="Diguanylate_Cyclase"/>
</dbReference>
<dbReference type="Proteomes" id="UP000537141">
    <property type="component" value="Unassembled WGS sequence"/>
</dbReference>
<name>A0A7X0NFM0_9GAMM</name>
<dbReference type="GO" id="GO:1902201">
    <property type="term" value="P:negative regulation of bacterial-type flagellum-dependent cell motility"/>
    <property type="evidence" value="ECO:0007669"/>
    <property type="project" value="TreeGrafter"/>
</dbReference>
<dbReference type="PROSITE" id="PS50887">
    <property type="entry name" value="GGDEF"/>
    <property type="match status" value="1"/>
</dbReference>
<dbReference type="GO" id="GO:0005886">
    <property type="term" value="C:plasma membrane"/>
    <property type="evidence" value="ECO:0007669"/>
    <property type="project" value="TreeGrafter"/>
</dbReference>
<protein>
    <recommendedName>
        <fullName evidence="1">diguanylate cyclase</fullName>
        <ecNumber evidence="1">2.7.7.65</ecNumber>
    </recommendedName>
</protein>
<dbReference type="Pfam" id="PF00990">
    <property type="entry name" value="GGDEF"/>
    <property type="match status" value="1"/>
</dbReference>
<evidence type="ECO:0000259" key="3">
    <source>
        <dbReference type="PROSITE" id="PS50887"/>
    </source>
</evidence>
<reference evidence="4 5" key="1">
    <citation type="submission" date="2020-08" db="EMBL/GenBank/DDBJ databases">
        <title>Genomic Encyclopedia of Type Strains, Phase IV (KMG-IV): sequencing the most valuable type-strain genomes for metagenomic binning, comparative biology and taxonomic classification.</title>
        <authorList>
            <person name="Goeker M."/>
        </authorList>
    </citation>
    <scope>NUCLEOTIDE SEQUENCE [LARGE SCALE GENOMIC DNA]</scope>
    <source>
        <strain evidence="4 5">DSM 26287</strain>
    </source>
</reference>
<comment type="caution">
    <text evidence="4">The sequence shown here is derived from an EMBL/GenBank/DDBJ whole genome shotgun (WGS) entry which is preliminary data.</text>
</comment>
<dbReference type="GO" id="GO:0043709">
    <property type="term" value="P:cell adhesion involved in single-species biofilm formation"/>
    <property type="evidence" value="ECO:0007669"/>
    <property type="project" value="TreeGrafter"/>
</dbReference>
<dbReference type="Gene3D" id="3.30.70.270">
    <property type="match status" value="1"/>
</dbReference>
<gene>
    <name evidence="4" type="ORF">HNQ55_001061</name>
</gene>
<dbReference type="EMBL" id="JACHHU010000006">
    <property type="protein sequence ID" value="MBB6542562.1"/>
    <property type="molecule type" value="Genomic_DNA"/>
</dbReference>
<keyword evidence="5" id="KW-1185">Reference proteome</keyword>
<dbReference type="PANTHER" id="PTHR45138">
    <property type="entry name" value="REGULATORY COMPONENTS OF SENSORY TRANSDUCTION SYSTEM"/>
    <property type="match status" value="1"/>
</dbReference>
<dbReference type="InterPro" id="IPR029787">
    <property type="entry name" value="Nucleotide_cyclase"/>
</dbReference>
<dbReference type="RefSeq" id="WP_184423359.1">
    <property type="nucleotide sequence ID" value="NZ_AP027362.1"/>
</dbReference>
<proteinExistence type="predicted"/>
<dbReference type="PANTHER" id="PTHR45138:SF2">
    <property type="entry name" value="DIGUANYLATE CYCLASE VDCA"/>
    <property type="match status" value="1"/>
</dbReference>
<feature type="coiled-coil region" evidence="2">
    <location>
        <begin position="139"/>
        <end position="173"/>
    </location>
</feature>
<evidence type="ECO:0000313" key="5">
    <source>
        <dbReference type="Proteomes" id="UP000537141"/>
    </source>
</evidence>
<keyword evidence="2" id="KW-0175">Coiled coil</keyword>
<dbReference type="GO" id="GO:0052621">
    <property type="term" value="F:diguanylate cyclase activity"/>
    <property type="evidence" value="ECO:0007669"/>
    <property type="project" value="UniProtKB-EC"/>
</dbReference>
<dbReference type="SMART" id="SM00267">
    <property type="entry name" value="GGDEF"/>
    <property type="match status" value="1"/>
</dbReference>
<dbReference type="AlphaFoldDB" id="A0A7X0NFM0"/>